<proteinExistence type="predicted"/>
<organism evidence="1 2">
    <name type="scientific">Dacryopinax primogenitus (strain DJM 731)</name>
    <name type="common">Brown rot fungus</name>
    <dbReference type="NCBI Taxonomy" id="1858805"/>
    <lineage>
        <taxon>Eukaryota</taxon>
        <taxon>Fungi</taxon>
        <taxon>Dikarya</taxon>
        <taxon>Basidiomycota</taxon>
        <taxon>Agaricomycotina</taxon>
        <taxon>Dacrymycetes</taxon>
        <taxon>Dacrymycetales</taxon>
        <taxon>Dacrymycetaceae</taxon>
        <taxon>Dacryopinax</taxon>
    </lineage>
</organism>
<dbReference type="AlphaFoldDB" id="M5GF17"/>
<dbReference type="CDD" id="cd17039">
    <property type="entry name" value="Ubl_ubiquitin_like"/>
    <property type="match status" value="1"/>
</dbReference>
<gene>
    <name evidence="1" type="ORF">DACRYDRAFT_13763</name>
</gene>
<accession>M5GF17</accession>
<dbReference type="RefSeq" id="XP_040632791.1">
    <property type="nucleotide sequence ID" value="XM_040770994.1"/>
</dbReference>
<dbReference type="EMBL" id="JH795856">
    <property type="protein sequence ID" value="EJU05897.1"/>
    <property type="molecule type" value="Genomic_DNA"/>
</dbReference>
<dbReference type="HOGENOM" id="CLU_1677832_0_0_1"/>
<dbReference type="SUPFAM" id="SSF54236">
    <property type="entry name" value="Ubiquitin-like"/>
    <property type="match status" value="1"/>
</dbReference>
<keyword evidence="2" id="KW-1185">Reference proteome</keyword>
<reference evidence="1 2" key="1">
    <citation type="journal article" date="2012" name="Science">
        <title>The Paleozoic origin of enzymatic lignin decomposition reconstructed from 31 fungal genomes.</title>
        <authorList>
            <person name="Floudas D."/>
            <person name="Binder M."/>
            <person name="Riley R."/>
            <person name="Barry K."/>
            <person name="Blanchette R.A."/>
            <person name="Henrissat B."/>
            <person name="Martinez A.T."/>
            <person name="Otillar R."/>
            <person name="Spatafora J.W."/>
            <person name="Yadav J.S."/>
            <person name="Aerts A."/>
            <person name="Benoit I."/>
            <person name="Boyd A."/>
            <person name="Carlson A."/>
            <person name="Copeland A."/>
            <person name="Coutinho P.M."/>
            <person name="de Vries R.P."/>
            <person name="Ferreira P."/>
            <person name="Findley K."/>
            <person name="Foster B."/>
            <person name="Gaskell J."/>
            <person name="Glotzer D."/>
            <person name="Gorecki P."/>
            <person name="Heitman J."/>
            <person name="Hesse C."/>
            <person name="Hori C."/>
            <person name="Igarashi K."/>
            <person name="Jurgens J.A."/>
            <person name="Kallen N."/>
            <person name="Kersten P."/>
            <person name="Kohler A."/>
            <person name="Kuees U."/>
            <person name="Kumar T.K.A."/>
            <person name="Kuo A."/>
            <person name="LaButti K."/>
            <person name="Larrondo L.F."/>
            <person name="Lindquist E."/>
            <person name="Ling A."/>
            <person name="Lombard V."/>
            <person name="Lucas S."/>
            <person name="Lundell T."/>
            <person name="Martin R."/>
            <person name="McLaughlin D.J."/>
            <person name="Morgenstern I."/>
            <person name="Morin E."/>
            <person name="Murat C."/>
            <person name="Nagy L.G."/>
            <person name="Nolan M."/>
            <person name="Ohm R.A."/>
            <person name="Patyshakuliyeva A."/>
            <person name="Rokas A."/>
            <person name="Ruiz-Duenas F.J."/>
            <person name="Sabat G."/>
            <person name="Salamov A."/>
            <person name="Samejima M."/>
            <person name="Schmutz J."/>
            <person name="Slot J.C."/>
            <person name="St John F."/>
            <person name="Stenlid J."/>
            <person name="Sun H."/>
            <person name="Sun S."/>
            <person name="Syed K."/>
            <person name="Tsang A."/>
            <person name="Wiebenga A."/>
            <person name="Young D."/>
            <person name="Pisabarro A."/>
            <person name="Eastwood D.C."/>
            <person name="Martin F."/>
            <person name="Cullen D."/>
            <person name="Grigoriev I.V."/>
            <person name="Hibbett D.S."/>
        </authorList>
    </citation>
    <scope>NUCLEOTIDE SEQUENCE [LARGE SCALE GENOMIC DNA]</scope>
    <source>
        <strain evidence="1 2">DJM-731 SS1</strain>
    </source>
</reference>
<evidence type="ECO:0000313" key="2">
    <source>
        <dbReference type="Proteomes" id="UP000030653"/>
    </source>
</evidence>
<sequence>MYLDVPSITVALNECNETYLIPLSECLDWKMLQNSLWNLFPNFTGRQFKVYATDGSRIPKAFYMHYAKDSAHFYVELKGTDHMISMHVELPEDYEGYFNMHLSPTTKLSDVKKYITSCVDICVDDMRFRKMKRRLEDDESIEEAESTEGNVITLTEL</sequence>
<evidence type="ECO:0000313" key="1">
    <source>
        <dbReference type="EMBL" id="EJU05897.1"/>
    </source>
</evidence>
<protein>
    <submittedName>
        <fullName evidence="1">Uncharacterized protein</fullName>
    </submittedName>
</protein>
<dbReference type="Proteomes" id="UP000030653">
    <property type="component" value="Unassembled WGS sequence"/>
</dbReference>
<dbReference type="GeneID" id="63686056"/>
<dbReference type="InterPro" id="IPR029071">
    <property type="entry name" value="Ubiquitin-like_domsf"/>
</dbReference>
<name>M5GF17_DACPD</name>